<comment type="caution">
    <text evidence="2">The sequence shown here is derived from an EMBL/GenBank/DDBJ whole genome shotgun (WGS) entry which is preliminary data.</text>
</comment>
<evidence type="ECO:0000313" key="2">
    <source>
        <dbReference type="EMBL" id="CAD8072693.1"/>
    </source>
</evidence>
<keyword evidence="1" id="KW-1133">Transmembrane helix</keyword>
<organism evidence="2 3">
    <name type="scientific">Paramecium sonneborni</name>
    <dbReference type="NCBI Taxonomy" id="65129"/>
    <lineage>
        <taxon>Eukaryota</taxon>
        <taxon>Sar</taxon>
        <taxon>Alveolata</taxon>
        <taxon>Ciliophora</taxon>
        <taxon>Intramacronucleata</taxon>
        <taxon>Oligohymenophorea</taxon>
        <taxon>Peniculida</taxon>
        <taxon>Parameciidae</taxon>
        <taxon>Paramecium</taxon>
    </lineage>
</organism>
<feature type="transmembrane region" description="Helical" evidence="1">
    <location>
        <begin position="309"/>
        <end position="332"/>
    </location>
</feature>
<protein>
    <recommendedName>
        <fullName evidence="4">Transmembrane protein</fullName>
    </recommendedName>
</protein>
<accession>A0A8S1M4A9</accession>
<sequence>MCCCNFILKNLQLSLKEIAIQEIKLILIIKDPNFQWKYIMLWRKFIVEYKIKQFEVKQNQQKILGLVKGQISNQYIDLIYKFYLHKEFWLALEQTFNGMLNQRIFRNNFIKLAKCLQQIQMVSVMMNKLIKQVSFKIYKNTTQGRIKTFIKVSFRIVFKLLLELNIKQIIQFKAAQNCLNYLRKEIIYQISYLIINLIMIKFRYHLSNVLAFQRCESFLFQNYSKYSFSNVEKENKNEKQQTDLEKQNMSKKQGYVAKMREEIITNAIVASLKEKGKLKAKEEYRAAILFEEILNREVDIKLYDTKGRAFIISSLWNFFWVVFASLGLYTIFRDDQWYKKKMEIFKVAITTGFILTRFIKQRQFYKYQVEKVVYNTKSKQFTITKRNIIGIKQDQVLQKDHILYTSDKDLNFKKINYININTLECYGIGFDYAWLKKDLFSHLIQQNIS</sequence>
<keyword evidence="3" id="KW-1185">Reference proteome</keyword>
<dbReference type="OrthoDB" id="291372at2759"/>
<dbReference type="Proteomes" id="UP000692954">
    <property type="component" value="Unassembled WGS sequence"/>
</dbReference>
<keyword evidence="1" id="KW-0472">Membrane</keyword>
<name>A0A8S1M4A9_9CILI</name>
<gene>
    <name evidence="2" type="ORF">PSON_ATCC_30995.1.T0290294</name>
</gene>
<dbReference type="EMBL" id="CAJJDN010000029">
    <property type="protein sequence ID" value="CAD8072693.1"/>
    <property type="molecule type" value="Genomic_DNA"/>
</dbReference>
<proteinExistence type="predicted"/>
<evidence type="ECO:0008006" key="4">
    <source>
        <dbReference type="Google" id="ProtNLM"/>
    </source>
</evidence>
<reference evidence="2" key="1">
    <citation type="submission" date="2021-01" db="EMBL/GenBank/DDBJ databases">
        <authorList>
            <consortium name="Genoscope - CEA"/>
            <person name="William W."/>
        </authorList>
    </citation>
    <scope>NUCLEOTIDE SEQUENCE</scope>
</reference>
<evidence type="ECO:0000256" key="1">
    <source>
        <dbReference type="SAM" id="Phobius"/>
    </source>
</evidence>
<keyword evidence="1" id="KW-0812">Transmembrane</keyword>
<dbReference type="AlphaFoldDB" id="A0A8S1M4A9"/>
<evidence type="ECO:0000313" key="3">
    <source>
        <dbReference type="Proteomes" id="UP000692954"/>
    </source>
</evidence>